<reference evidence="2" key="2">
    <citation type="submission" date="2023-06" db="EMBL/GenBank/DDBJ databases">
        <authorList>
            <consortium name="Lawrence Berkeley National Laboratory"/>
            <person name="Haridas S."/>
            <person name="Hensen N."/>
            <person name="Bonometti L."/>
            <person name="Westerberg I."/>
            <person name="Brannstrom I.O."/>
            <person name="Guillou S."/>
            <person name="Cros-Aarteil S."/>
            <person name="Calhoun S."/>
            <person name="Kuo A."/>
            <person name="Mondo S."/>
            <person name="Pangilinan J."/>
            <person name="Riley R."/>
            <person name="Labutti K."/>
            <person name="Andreopoulos B."/>
            <person name="Lipzen A."/>
            <person name="Chen C."/>
            <person name="Yanf M."/>
            <person name="Daum C."/>
            <person name="Ng V."/>
            <person name="Clum A."/>
            <person name="Steindorff A."/>
            <person name="Ohm R."/>
            <person name="Martin F."/>
            <person name="Silar P."/>
            <person name="Natvig D."/>
            <person name="Lalanne C."/>
            <person name="Gautier V."/>
            <person name="Ament-Velasquez S.L."/>
            <person name="Kruys A."/>
            <person name="Hutchinson M.I."/>
            <person name="Powell A.J."/>
            <person name="Barry K."/>
            <person name="Miller A.N."/>
            <person name="Grigoriev I.V."/>
            <person name="Debuchy R."/>
            <person name="Gladieux P."/>
            <person name="Thoren M.H."/>
            <person name="Johannesson H."/>
        </authorList>
    </citation>
    <scope>NUCLEOTIDE SEQUENCE</scope>
    <source>
        <strain evidence="2">CBS 955.72</strain>
    </source>
</reference>
<dbReference type="Proteomes" id="UP001275084">
    <property type="component" value="Unassembled WGS sequence"/>
</dbReference>
<dbReference type="AlphaFoldDB" id="A0AAJ0M8C6"/>
<protein>
    <submittedName>
        <fullName evidence="2">Uncharacterized protein</fullName>
    </submittedName>
</protein>
<evidence type="ECO:0000313" key="2">
    <source>
        <dbReference type="EMBL" id="KAK3341484.1"/>
    </source>
</evidence>
<organism evidence="2 3">
    <name type="scientific">Lasiosphaeria hispida</name>
    <dbReference type="NCBI Taxonomy" id="260671"/>
    <lineage>
        <taxon>Eukaryota</taxon>
        <taxon>Fungi</taxon>
        <taxon>Dikarya</taxon>
        <taxon>Ascomycota</taxon>
        <taxon>Pezizomycotina</taxon>
        <taxon>Sordariomycetes</taxon>
        <taxon>Sordariomycetidae</taxon>
        <taxon>Sordariales</taxon>
        <taxon>Lasiosphaeriaceae</taxon>
        <taxon>Lasiosphaeria</taxon>
    </lineage>
</organism>
<proteinExistence type="predicted"/>
<feature type="region of interest" description="Disordered" evidence="1">
    <location>
        <begin position="129"/>
        <end position="154"/>
    </location>
</feature>
<evidence type="ECO:0000313" key="3">
    <source>
        <dbReference type="Proteomes" id="UP001275084"/>
    </source>
</evidence>
<evidence type="ECO:0000256" key="1">
    <source>
        <dbReference type="SAM" id="MobiDB-lite"/>
    </source>
</evidence>
<accession>A0AAJ0M8C6</accession>
<reference evidence="2" key="1">
    <citation type="journal article" date="2023" name="Mol. Phylogenet. Evol.">
        <title>Genome-scale phylogeny and comparative genomics of the fungal order Sordariales.</title>
        <authorList>
            <person name="Hensen N."/>
            <person name="Bonometti L."/>
            <person name="Westerberg I."/>
            <person name="Brannstrom I.O."/>
            <person name="Guillou S."/>
            <person name="Cros-Aarteil S."/>
            <person name="Calhoun S."/>
            <person name="Haridas S."/>
            <person name="Kuo A."/>
            <person name="Mondo S."/>
            <person name="Pangilinan J."/>
            <person name="Riley R."/>
            <person name="LaButti K."/>
            <person name="Andreopoulos B."/>
            <person name="Lipzen A."/>
            <person name="Chen C."/>
            <person name="Yan M."/>
            <person name="Daum C."/>
            <person name="Ng V."/>
            <person name="Clum A."/>
            <person name="Steindorff A."/>
            <person name="Ohm R.A."/>
            <person name="Martin F."/>
            <person name="Silar P."/>
            <person name="Natvig D.O."/>
            <person name="Lalanne C."/>
            <person name="Gautier V."/>
            <person name="Ament-Velasquez S.L."/>
            <person name="Kruys A."/>
            <person name="Hutchinson M.I."/>
            <person name="Powell A.J."/>
            <person name="Barry K."/>
            <person name="Miller A.N."/>
            <person name="Grigoriev I.V."/>
            <person name="Debuchy R."/>
            <person name="Gladieux P."/>
            <person name="Hiltunen Thoren M."/>
            <person name="Johannesson H."/>
        </authorList>
    </citation>
    <scope>NUCLEOTIDE SEQUENCE</scope>
    <source>
        <strain evidence="2">CBS 955.72</strain>
    </source>
</reference>
<sequence>MHAQTRRGVQTKSNRHNPQFPPVSAVSDTKLTPFPLPSWVLRPFLCRFAFLFGTHFAIAKAPFPTNPVPVRIPSAAAGVGEQNGKPMSYCIYYPPSTPPASSPSPTISAMMTLTRTLMLTVADGDAAVNSRPRLPGRHLPGVTPNSRKQERPTRLHKKVVSVLIAARLQRAVQRAVQRQQTYHGVTGGGGGLEQQFRSRRIELAHGCVLS</sequence>
<comment type="caution">
    <text evidence="2">The sequence shown here is derived from an EMBL/GenBank/DDBJ whole genome shotgun (WGS) entry which is preliminary data.</text>
</comment>
<feature type="region of interest" description="Disordered" evidence="1">
    <location>
        <begin position="1"/>
        <end position="24"/>
    </location>
</feature>
<keyword evidence="3" id="KW-1185">Reference proteome</keyword>
<gene>
    <name evidence="2" type="ORF">B0T25DRAFT_343587</name>
</gene>
<name>A0AAJ0M8C6_9PEZI</name>
<dbReference type="EMBL" id="JAUIQD010000008">
    <property type="protein sequence ID" value="KAK3341484.1"/>
    <property type="molecule type" value="Genomic_DNA"/>
</dbReference>